<dbReference type="EMBL" id="JAGPYM010000011">
    <property type="protein sequence ID" value="KAH6889476.1"/>
    <property type="molecule type" value="Genomic_DNA"/>
</dbReference>
<dbReference type="Proteomes" id="UP000777438">
    <property type="component" value="Unassembled WGS sequence"/>
</dbReference>
<accession>A0A9P8W3S3</accession>
<dbReference type="AlphaFoldDB" id="A0A9P8W3S3"/>
<protein>
    <submittedName>
        <fullName evidence="1">Uncharacterized protein</fullName>
    </submittedName>
</protein>
<comment type="caution">
    <text evidence="1">The sequence shown here is derived from an EMBL/GenBank/DDBJ whole genome shotgun (WGS) entry which is preliminary data.</text>
</comment>
<evidence type="ECO:0000313" key="1">
    <source>
        <dbReference type="EMBL" id="KAH6889476.1"/>
    </source>
</evidence>
<proteinExistence type="predicted"/>
<keyword evidence="2" id="KW-1185">Reference proteome</keyword>
<organism evidence="1 2">
    <name type="scientific">Thelonectria olida</name>
    <dbReference type="NCBI Taxonomy" id="1576542"/>
    <lineage>
        <taxon>Eukaryota</taxon>
        <taxon>Fungi</taxon>
        <taxon>Dikarya</taxon>
        <taxon>Ascomycota</taxon>
        <taxon>Pezizomycotina</taxon>
        <taxon>Sordariomycetes</taxon>
        <taxon>Hypocreomycetidae</taxon>
        <taxon>Hypocreales</taxon>
        <taxon>Nectriaceae</taxon>
        <taxon>Thelonectria</taxon>
    </lineage>
</organism>
<evidence type="ECO:0000313" key="2">
    <source>
        <dbReference type="Proteomes" id="UP000777438"/>
    </source>
</evidence>
<name>A0A9P8W3S3_9HYPO</name>
<gene>
    <name evidence="1" type="ORF">B0T10DRAFT_460140</name>
</gene>
<reference evidence="1 2" key="1">
    <citation type="journal article" date="2021" name="Nat. Commun.">
        <title>Genetic determinants of endophytism in the Arabidopsis root mycobiome.</title>
        <authorList>
            <person name="Mesny F."/>
            <person name="Miyauchi S."/>
            <person name="Thiergart T."/>
            <person name="Pickel B."/>
            <person name="Atanasova L."/>
            <person name="Karlsson M."/>
            <person name="Huettel B."/>
            <person name="Barry K.W."/>
            <person name="Haridas S."/>
            <person name="Chen C."/>
            <person name="Bauer D."/>
            <person name="Andreopoulos W."/>
            <person name="Pangilinan J."/>
            <person name="LaButti K."/>
            <person name="Riley R."/>
            <person name="Lipzen A."/>
            <person name="Clum A."/>
            <person name="Drula E."/>
            <person name="Henrissat B."/>
            <person name="Kohler A."/>
            <person name="Grigoriev I.V."/>
            <person name="Martin F.M."/>
            <person name="Hacquard S."/>
        </authorList>
    </citation>
    <scope>NUCLEOTIDE SEQUENCE [LARGE SCALE GENOMIC DNA]</scope>
    <source>
        <strain evidence="1 2">MPI-CAGE-CH-0241</strain>
    </source>
</reference>
<sequence length="132" mass="14926">MALLIAFRLSAASSVGIWRDMISHHRSATSWIVTGVSMSSTAISFKPNVRVELDSHDILWAAPAVRKAVVLWSFVEGESLHDAVYRCIVLVRFEVRRDESKQANTMLAITSSQAIIFDCCRFRGRRRCRRDG</sequence>